<accession>A0AAT9GN34</accession>
<protein>
    <submittedName>
        <fullName evidence="2">Uncharacterized protein</fullName>
    </submittedName>
</protein>
<organism evidence="2">
    <name type="scientific">Sulfurisphaera javensis</name>
    <dbReference type="NCBI Taxonomy" id="2049879"/>
    <lineage>
        <taxon>Archaea</taxon>
        <taxon>Thermoproteota</taxon>
        <taxon>Thermoprotei</taxon>
        <taxon>Sulfolobales</taxon>
        <taxon>Sulfolobaceae</taxon>
        <taxon>Sulfurisphaera</taxon>
    </lineage>
</organism>
<name>A0AAT9GN34_9CREN</name>
<proteinExistence type="predicted"/>
<keyword evidence="1" id="KW-1133">Transmembrane helix</keyword>
<dbReference type="AlphaFoldDB" id="A0AAT9GN34"/>
<feature type="transmembrane region" description="Helical" evidence="1">
    <location>
        <begin position="66"/>
        <end position="87"/>
    </location>
</feature>
<evidence type="ECO:0000256" key="1">
    <source>
        <dbReference type="SAM" id="Phobius"/>
    </source>
</evidence>
<evidence type="ECO:0000313" key="2">
    <source>
        <dbReference type="EMBL" id="BFH72226.1"/>
    </source>
</evidence>
<reference evidence="2" key="1">
    <citation type="submission" date="2024-03" db="EMBL/GenBank/DDBJ databases">
        <title>Complete genome sequence of Sulfurisphaera javensis strain KD-1.</title>
        <authorList>
            <person name="Sakai H."/>
            <person name="Nur N."/>
            <person name="Suwanto A."/>
            <person name="Kurosawa N."/>
        </authorList>
    </citation>
    <scope>NUCLEOTIDE SEQUENCE</scope>
    <source>
        <strain evidence="2">KD-1</strain>
    </source>
</reference>
<dbReference type="RefSeq" id="WP_369610467.1">
    <property type="nucleotide sequence ID" value="NZ_AP031322.1"/>
</dbReference>
<dbReference type="EMBL" id="AP031322">
    <property type="protein sequence ID" value="BFH72226.1"/>
    <property type="molecule type" value="Genomic_DNA"/>
</dbReference>
<feature type="transmembrane region" description="Helical" evidence="1">
    <location>
        <begin position="38"/>
        <end position="60"/>
    </location>
</feature>
<keyword evidence="1" id="KW-0472">Membrane</keyword>
<feature type="transmembrane region" description="Helical" evidence="1">
    <location>
        <begin position="216"/>
        <end position="249"/>
    </location>
</feature>
<dbReference type="GeneID" id="92353104"/>
<feature type="transmembrane region" description="Helical" evidence="1">
    <location>
        <begin position="103"/>
        <end position="124"/>
    </location>
</feature>
<feature type="transmembrane region" description="Helical" evidence="1">
    <location>
        <begin position="6"/>
        <end position="26"/>
    </location>
</feature>
<keyword evidence="1" id="KW-0812">Transmembrane</keyword>
<sequence length="258" mass="29598">MKRINEFFLLSLIATVMIAVIVYTLYSVSYKIKTYVGLFFSFFVLIMMITMFLGALIYLFSPTNISLAEAIIINNASMLILLVYLFLNGKKLAKSSSFSSSHIITLSVLTVLNEILMGATFSLADFGIKFFSSLYTSVLTTLNSYWFFYPMMIEMLSLYLVDYLKRNAKKELFPLIGITTFPPTVFNFSQWIYSSIVISFVLSLLGIINSKNVWRYVYLITAISILTTLLLPIIFDIVIVIDMVLYYFYLLRHKSKVS</sequence>
<feature type="transmembrane region" description="Helical" evidence="1">
    <location>
        <begin position="191"/>
        <end position="210"/>
    </location>
</feature>
<gene>
    <name evidence="2" type="ORF">SJAV_01700</name>
</gene>
<dbReference type="KEGG" id="sjv:SJAV_01700"/>